<evidence type="ECO:0000256" key="15">
    <source>
        <dbReference type="SAM" id="Phobius"/>
    </source>
</evidence>
<comment type="catalytic activity">
    <reaction evidence="12">
        <text>Mg(2+)(in) = Mg(2+)(out)</text>
        <dbReference type="Rhea" id="RHEA:29827"/>
        <dbReference type="ChEBI" id="CHEBI:18420"/>
    </reaction>
</comment>
<dbReference type="PANTHER" id="PTHR46494">
    <property type="entry name" value="CORA FAMILY METAL ION TRANSPORTER (EUROFUNG)"/>
    <property type="match status" value="1"/>
</dbReference>
<evidence type="ECO:0000256" key="1">
    <source>
        <dbReference type="ARBA" id="ARBA00004651"/>
    </source>
</evidence>
<organism evidence="16 17">
    <name type="scientific">Denitratimonas tolerans</name>
    <dbReference type="NCBI Taxonomy" id="1338420"/>
    <lineage>
        <taxon>Bacteria</taxon>
        <taxon>Pseudomonadati</taxon>
        <taxon>Pseudomonadota</taxon>
        <taxon>Gammaproteobacteria</taxon>
        <taxon>Lysobacterales</taxon>
        <taxon>Lysobacteraceae</taxon>
        <taxon>Denitratimonas</taxon>
    </lineage>
</organism>
<dbReference type="PANTHER" id="PTHR46494:SF3">
    <property type="entry name" value="ZINC TRANSPORT PROTEIN ZNTB"/>
    <property type="match status" value="1"/>
</dbReference>
<keyword evidence="3" id="KW-0813">Transport</keyword>
<keyword evidence="7" id="KW-0862">Zinc</keyword>
<dbReference type="InterPro" id="IPR045861">
    <property type="entry name" value="CorA_cytoplasmic_dom"/>
</dbReference>
<evidence type="ECO:0000313" key="16">
    <source>
        <dbReference type="EMBL" id="MEJ1248982.1"/>
    </source>
</evidence>
<dbReference type="GO" id="GO:0050897">
    <property type="term" value="F:cobalt ion binding"/>
    <property type="evidence" value="ECO:0007669"/>
    <property type="project" value="TreeGrafter"/>
</dbReference>
<keyword evidence="6 15" id="KW-0812">Transmembrane</keyword>
<evidence type="ECO:0000256" key="3">
    <source>
        <dbReference type="ARBA" id="ARBA00022448"/>
    </source>
</evidence>
<dbReference type="SUPFAM" id="SSF143865">
    <property type="entry name" value="CorA soluble domain-like"/>
    <property type="match status" value="1"/>
</dbReference>
<dbReference type="InterPro" id="IPR045863">
    <property type="entry name" value="CorA_TM1_TM2"/>
</dbReference>
<keyword evidence="4" id="KW-1003">Cell membrane</keyword>
<name>A0AAW9QX99_9GAMM</name>
<dbReference type="FunFam" id="1.20.58.340:FF:000004">
    <property type="entry name" value="Magnesium transport protein CorA"/>
    <property type="match status" value="1"/>
</dbReference>
<comment type="function">
    <text evidence="13">Mediates influx of magnesium ions. Alternates between open and closed states. Activated by low cytoplasmic Mg(2+) levels. Inactive when cytoplasmic Mg(2+) levels are high.</text>
</comment>
<keyword evidence="10" id="KW-0406">Ion transport</keyword>
<dbReference type="Gene3D" id="1.20.58.340">
    <property type="entry name" value="Magnesium transport protein CorA, transmembrane region"/>
    <property type="match status" value="2"/>
</dbReference>
<evidence type="ECO:0000256" key="12">
    <source>
        <dbReference type="ARBA" id="ARBA00034269"/>
    </source>
</evidence>
<keyword evidence="17" id="KW-1185">Reference proteome</keyword>
<comment type="caution">
    <text evidence="16">The sequence shown here is derived from an EMBL/GenBank/DDBJ whole genome shotgun (WGS) entry which is preliminary data.</text>
</comment>
<evidence type="ECO:0000256" key="2">
    <source>
        <dbReference type="ARBA" id="ARBA00009765"/>
    </source>
</evidence>
<comment type="similarity">
    <text evidence="2">Belongs to the CorA metal ion transporter (MIT) (TC 1.A.35) family.</text>
</comment>
<keyword evidence="9 15" id="KW-1133">Transmembrane helix</keyword>
<dbReference type="GO" id="GO:0015095">
    <property type="term" value="F:magnesium ion transmembrane transporter activity"/>
    <property type="evidence" value="ECO:0007669"/>
    <property type="project" value="TreeGrafter"/>
</dbReference>
<reference evidence="16 17" key="1">
    <citation type="journal article" date="2016" name="Antonie Van Leeuwenhoek">
        <title>Denitratimonas tolerans gen. nov., sp. nov., a denitrifying bacterium isolated from a bioreactor for tannery wastewater treatment.</title>
        <authorList>
            <person name="Han S.I."/>
            <person name="Kim J.O."/>
            <person name="Lee Y.R."/>
            <person name="Ekpeghere K.I."/>
            <person name="Koh S.C."/>
            <person name="Whang K.S."/>
        </authorList>
    </citation>
    <scope>NUCLEOTIDE SEQUENCE [LARGE SCALE GENOMIC DNA]</scope>
    <source>
        <strain evidence="16 17">KACC 17565</strain>
    </source>
</reference>
<keyword evidence="14" id="KW-0175">Coiled coil</keyword>
<dbReference type="GO" id="GO:0005886">
    <property type="term" value="C:plasma membrane"/>
    <property type="evidence" value="ECO:0007669"/>
    <property type="project" value="UniProtKB-SubCell"/>
</dbReference>
<accession>A0AAW9QX99</accession>
<comment type="subcellular location">
    <subcellularLocation>
        <location evidence="1">Cell membrane</location>
        <topology evidence="1">Multi-pass membrane protein</topology>
    </subcellularLocation>
</comment>
<evidence type="ECO:0000256" key="10">
    <source>
        <dbReference type="ARBA" id="ARBA00023065"/>
    </source>
</evidence>
<gene>
    <name evidence="16" type="ORF">WB794_04740</name>
</gene>
<dbReference type="Pfam" id="PF01544">
    <property type="entry name" value="CorA"/>
    <property type="match status" value="1"/>
</dbReference>
<evidence type="ECO:0000256" key="5">
    <source>
        <dbReference type="ARBA" id="ARBA00022519"/>
    </source>
</evidence>
<evidence type="ECO:0000256" key="8">
    <source>
        <dbReference type="ARBA" id="ARBA00022842"/>
    </source>
</evidence>
<sequence>MIHVYPLTFAAEPASVWIDLRQPDTAELADAQRRAGFEIPDRARISEIEFTSRVRHVGDTLFLNLPRFEEGRGRAAPLGFALSPTALVTRCEQEITALDDIARDLAKRPSAGSVDLFLRVLEHIVDRLADRLEAMESEVSEATRASFEGSRRDRDLKQNLMHAGDLGRRLGRLHNTLLGLLRIVTWLHETPPAWFGPDAPRRITLILKDLGSLNEFDQQLGDRLDFLLNGVLGLISTNQNEVMKVMAVASVVGVPPTVLVGVWGMNFAFMPELAWRPGYYVALAVIGLSIALPLWWFRRRGWI</sequence>
<evidence type="ECO:0000256" key="13">
    <source>
        <dbReference type="ARBA" id="ARBA00045497"/>
    </source>
</evidence>
<dbReference type="GO" id="GO:0000287">
    <property type="term" value="F:magnesium ion binding"/>
    <property type="evidence" value="ECO:0007669"/>
    <property type="project" value="TreeGrafter"/>
</dbReference>
<proteinExistence type="inferred from homology"/>
<feature type="coiled-coil region" evidence="14">
    <location>
        <begin position="118"/>
        <end position="145"/>
    </location>
</feature>
<evidence type="ECO:0000256" key="7">
    <source>
        <dbReference type="ARBA" id="ARBA00022833"/>
    </source>
</evidence>
<dbReference type="GO" id="GO:0015087">
    <property type="term" value="F:cobalt ion transmembrane transporter activity"/>
    <property type="evidence" value="ECO:0007669"/>
    <property type="project" value="TreeGrafter"/>
</dbReference>
<evidence type="ECO:0000256" key="11">
    <source>
        <dbReference type="ARBA" id="ARBA00023136"/>
    </source>
</evidence>
<dbReference type="Gene3D" id="3.30.460.20">
    <property type="entry name" value="CorA soluble domain-like"/>
    <property type="match status" value="1"/>
</dbReference>
<evidence type="ECO:0000256" key="6">
    <source>
        <dbReference type="ARBA" id="ARBA00022692"/>
    </source>
</evidence>
<evidence type="ECO:0000313" key="17">
    <source>
        <dbReference type="Proteomes" id="UP001364472"/>
    </source>
</evidence>
<dbReference type="RefSeq" id="WP_337334702.1">
    <property type="nucleotide sequence ID" value="NZ_JBBDHC010000005.1"/>
</dbReference>
<keyword evidence="8" id="KW-0460">Magnesium</keyword>
<evidence type="ECO:0000256" key="4">
    <source>
        <dbReference type="ARBA" id="ARBA00022475"/>
    </source>
</evidence>
<feature type="transmembrane region" description="Helical" evidence="15">
    <location>
        <begin position="245"/>
        <end position="265"/>
    </location>
</feature>
<evidence type="ECO:0000256" key="9">
    <source>
        <dbReference type="ARBA" id="ARBA00022989"/>
    </source>
</evidence>
<dbReference type="SUPFAM" id="SSF144083">
    <property type="entry name" value="Magnesium transport protein CorA, transmembrane region"/>
    <property type="match status" value="1"/>
</dbReference>
<keyword evidence="11 15" id="KW-0472">Membrane</keyword>
<dbReference type="AlphaFoldDB" id="A0AAW9QX99"/>
<keyword evidence="5" id="KW-0997">Cell inner membrane</keyword>
<dbReference type="InterPro" id="IPR002523">
    <property type="entry name" value="MgTranspt_CorA/ZnTranspt_ZntB"/>
</dbReference>
<dbReference type="Proteomes" id="UP001364472">
    <property type="component" value="Unassembled WGS sequence"/>
</dbReference>
<protein>
    <submittedName>
        <fullName evidence="16">CorA family divalent cation transporter</fullName>
    </submittedName>
</protein>
<evidence type="ECO:0000256" key="14">
    <source>
        <dbReference type="SAM" id="Coils"/>
    </source>
</evidence>
<feature type="transmembrane region" description="Helical" evidence="15">
    <location>
        <begin position="277"/>
        <end position="297"/>
    </location>
</feature>
<dbReference type="EMBL" id="JBBDHC010000005">
    <property type="protein sequence ID" value="MEJ1248982.1"/>
    <property type="molecule type" value="Genomic_DNA"/>
</dbReference>